<dbReference type="PROSITE" id="PS50600">
    <property type="entry name" value="ULP_PROTEASE"/>
    <property type="match status" value="1"/>
</dbReference>
<gene>
    <name evidence="5" type="ORF">T459_30030</name>
</gene>
<dbReference type="SUPFAM" id="SSF54001">
    <property type="entry name" value="Cysteine proteinases"/>
    <property type="match status" value="1"/>
</dbReference>
<dbReference type="Proteomes" id="UP000222542">
    <property type="component" value="Unassembled WGS sequence"/>
</dbReference>
<dbReference type="GO" id="GO:0006508">
    <property type="term" value="P:proteolysis"/>
    <property type="evidence" value="ECO:0007669"/>
    <property type="project" value="UniProtKB-KW"/>
</dbReference>
<feature type="domain" description="Ubiquitin-like protease family profile" evidence="4">
    <location>
        <begin position="131"/>
        <end position="328"/>
    </location>
</feature>
<sequence length="328" mass="37275">MKIKLFGATTILRKIILKGGLLVVDDGSGTGSSVAVRDNVAPLTVFEITNHYDYDHTGYTDFVTSNECSACKCQDYKEKHDEVINAINALTASVKKMTSKRGVIPSKRISYPYTLVEVKVDLTVEATAKDYNITVNNPSTASKEEKVEPVSSREWKNYPFEGFNFSDKAPKKLTKLINNYLEWIADGLLKHHTSRYCQQQPKVSRNEECLIKTIKGFSIPADLPWHLIDEVYIPINCGDKFHWVLAVIILKERLIRVYDAISQWGHSGPSSEIQKLDKILSTYLDISCFLDQKVHTDWSMIEADRDKMRNPFDVEYIVGIDQQTISNL</sequence>
<protein>
    <recommendedName>
        <fullName evidence="4">Ubiquitin-like protease family profile domain-containing protein</fullName>
    </recommendedName>
</protein>
<evidence type="ECO:0000256" key="1">
    <source>
        <dbReference type="ARBA" id="ARBA00005234"/>
    </source>
</evidence>
<comment type="similarity">
    <text evidence="1">Belongs to the peptidase C48 family.</text>
</comment>
<dbReference type="Gramene" id="PHT65605">
    <property type="protein sequence ID" value="PHT65605"/>
    <property type="gene ID" value="T459_30030"/>
</dbReference>
<dbReference type="EMBL" id="AYRZ02000012">
    <property type="protein sequence ID" value="PHT65605.1"/>
    <property type="molecule type" value="Genomic_DNA"/>
</dbReference>
<dbReference type="AlphaFoldDB" id="A0A2G2Y768"/>
<dbReference type="Pfam" id="PF02902">
    <property type="entry name" value="Peptidase_C48"/>
    <property type="match status" value="1"/>
</dbReference>
<evidence type="ECO:0000256" key="3">
    <source>
        <dbReference type="ARBA" id="ARBA00022801"/>
    </source>
</evidence>
<evidence type="ECO:0000313" key="5">
    <source>
        <dbReference type="EMBL" id="PHT65605.1"/>
    </source>
</evidence>
<dbReference type="PANTHER" id="PTHR31470">
    <property type="entry name" value="CYSTEINE PROTEINASES SUPERFAMILY PROTEIN-RELATED-RELATED"/>
    <property type="match status" value="1"/>
</dbReference>
<name>A0A2G2Y768_CAPAN</name>
<keyword evidence="6" id="KW-1185">Reference proteome</keyword>
<evidence type="ECO:0000259" key="4">
    <source>
        <dbReference type="PROSITE" id="PS50600"/>
    </source>
</evidence>
<proteinExistence type="inferred from homology"/>
<keyword evidence="3" id="KW-0378">Hydrolase</keyword>
<keyword evidence="2" id="KW-0645">Protease</keyword>
<evidence type="ECO:0000313" key="6">
    <source>
        <dbReference type="Proteomes" id="UP000222542"/>
    </source>
</evidence>
<reference evidence="5 6" key="2">
    <citation type="journal article" date="2017" name="Genome Biol.">
        <title>New reference genome sequences of hot pepper reveal the massive evolution of plant disease-resistance genes by retroduplication.</title>
        <authorList>
            <person name="Kim S."/>
            <person name="Park J."/>
            <person name="Yeom S.I."/>
            <person name="Kim Y.M."/>
            <person name="Seo E."/>
            <person name="Kim K.T."/>
            <person name="Kim M.S."/>
            <person name="Lee J.M."/>
            <person name="Cheong K."/>
            <person name="Shin H.S."/>
            <person name="Kim S.B."/>
            <person name="Han K."/>
            <person name="Lee J."/>
            <person name="Park M."/>
            <person name="Lee H.A."/>
            <person name="Lee H.Y."/>
            <person name="Lee Y."/>
            <person name="Oh S."/>
            <person name="Lee J.H."/>
            <person name="Choi E."/>
            <person name="Choi E."/>
            <person name="Lee S.E."/>
            <person name="Jeon J."/>
            <person name="Kim H."/>
            <person name="Choi G."/>
            <person name="Song H."/>
            <person name="Lee J."/>
            <person name="Lee S.C."/>
            <person name="Kwon J.K."/>
            <person name="Lee H.Y."/>
            <person name="Koo N."/>
            <person name="Hong Y."/>
            <person name="Kim R.W."/>
            <person name="Kang W.H."/>
            <person name="Huh J.H."/>
            <person name="Kang B.C."/>
            <person name="Yang T.J."/>
            <person name="Lee Y.H."/>
            <person name="Bennetzen J.L."/>
            <person name="Choi D."/>
        </authorList>
    </citation>
    <scope>NUCLEOTIDE SEQUENCE [LARGE SCALE GENOMIC DNA]</scope>
    <source>
        <strain evidence="6">cv. CM334</strain>
    </source>
</reference>
<comment type="caution">
    <text evidence="5">The sequence shown here is derived from an EMBL/GenBank/DDBJ whole genome shotgun (WGS) entry which is preliminary data.</text>
</comment>
<accession>A0A2G2Y768</accession>
<reference evidence="5 6" key="1">
    <citation type="journal article" date="2014" name="Nat. Genet.">
        <title>Genome sequence of the hot pepper provides insights into the evolution of pungency in Capsicum species.</title>
        <authorList>
            <person name="Kim S."/>
            <person name="Park M."/>
            <person name="Yeom S.I."/>
            <person name="Kim Y.M."/>
            <person name="Lee J.M."/>
            <person name="Lee H.A."/>
            <person name="Seo E."/>
            <person name="Choi J."/>
            <person name="Cheong K."/>
            <person name="Kim K.T."/>
            <person name="Jung K."/>
            <person name="Lee G.W."/>
            <person name="Oh S.K."/>
            <person name="Bae C."/>
            <person name="Kim S.B."/>
            <person name="Lee H.Y."/>
            <person name="Kim S.Y."/>
            <person name="Kim M.S."/>
            <person name="Kang B.C."/>
            <person name="Jo Y.D."/>
            <person name="Yang H.B."/>
            <person name="Jeong H.J."/>
            <person name="Kang W.H."/>
            <person name="Kwon J.K."/>
            <person name="Shin C."/>
            <person name="Lim J.Y."/>
            <person name="Park J.H."/>
            <person name="Huh J.H."/>
            <person name="Kim J.S."/>
            <person name="Kim B.D."/>
            <person name="Cohen O."/>
            <person name="Paran I."/>
            <person name="Suh M.C."/>
            <person name="Lee S.B."/>
            <person name="Kim Y.K."/>
            <person name="Shin Y."/>
            <person name="Noh S.J."/>
            <person name="Park J."/>
            <person name="Seo Y.S."/>
            <person name="Kwon S.Y."/>
            <person name="Kim H.A."/>
            <person name="Park J.M."/>
            <person name="Kim H.J."/>
            <person name="Choi S.B."/>
            <person name="Bosland P.W."/>
            <person name="Reeves G."/>
            <person name="Jo S.H."/>
            <person name="Lee B.W."/>
            <person name="Cho H.T."/>
            <person name="Choi H.S."/>
            <person name="Lee M.S."/>
            <person name="Yu Y."/>
            <person name="Do Choi Y."/>
            <person name="Park B.S."/>
            <person name="van Deynze A."/>
            <person name="Ashrafi H."/>
            <person name="Hill T."/>
            <person name="Kim W.T."/>
            <person name="Pai H.S."/>
            <person name="Ahn H.K."/>
            <person name="Yeam I."/>
            <person name="Giovannoni J.J."/>
            <person name="Rose J.K."/>
            <person name="Sorensen I."/>
            <person name="Lee S.J."/>
            <person name="Kim R.W."/>
            <person name="Choi I.Y."/>
            <person name="Choi B.S."/>
            <person name="Lim J.S."/>
            <person name="Lee Y.H."/>
            <person name="Choi D."/>
        </authorList>
    </citation>
    <scope>NUCLEOTIDE SEQUENCE [LARGE SCALE GENOMIC DNA]</scope>
    <source>
        <strain evidence="6">cv. CM334</strain>
    </source>
</reference>
<dbReference type="Gene3D" id="3.40.395.10">
    <property type="entry name" value="Adenoviral Proteinase, Chain A"/>
    <property type="match status" value="1"/>
</dbReference>
<evidence type="ECO:0000256" key="2">
    <source>
        <dbReference type="ARBA" id="ARBA00022670"/>
    </source>
</evidence>
<organism evidence="5 6">
    <name type="scientific">Capsicum annuum</name>
    <name type="common">Capsicum pepper</name>
    <dbReference type="NCBI Taxonomy" id="4072"/>
    <lineage>
        <taxon>Eukaryota</taxon>
        <taxon>Viridiplantae</taxon>
        <taxon>Streptophyta</taxon>
        <taxon>Embryophyta</taxon>
        <taxon>Tracheophyta</taxon>
        <taxon>Spermatophyta</taxon>
        <taxon>Magnoliopsida</taxon>
        <taxon>eudicotyledons</taxon>
        <taxon>Gunneridae</taxon>
        <taxon>Pentapetalae</taxon>
        <taxon>asterids</taxon>
        <taxon>lamiids</taxon>
        <taxon>Solanales</taxon>
        <taxon>Solanaceae</taxon>
        <taxon>Solanoideae</taxon>
        <taxon>Capsiceae</taxon>
        <taxon>Capsicum</taxon>
    </lineage>
</organism>
<dbReference type="InterPro" id="IPR003653">
    <property type="entry name" value="Peptidase_C48_C"/>
</dbReference>
<dbReference type="GO" id="GO:0008234">
    <property type="term" value="F:cysteine-type peptidase activity"/>
    <property type="evidence" value="ECO:0007669"/>
    <property type="project" value="InterPro"/>
</dbReference>
<dbReference type="PANTHER" id="PTHR31470:SF46">
    <property type="entry name" value="ULP1 PROTEASE FAMILY, C-TERMINAL CATALYTIC DOMAIN CONTAINING PROTEIN"/>
    <property type="match status" value="1"/>
</dbReference>
<dbReference type="InterPro" id="IPR038765">
    <property type="entry name" value="Papain-like_cys_pep_sf"/>
</dbReference>